<dbReference type="PANTHER" id="PTHR34219:SF3">
    <property type="entry name" value="BLL7967 PROTEIN"/>
    <property type="match status" value="1"/>
</dbReference>
<feature type="transmembrane region" description="Helical" evidence="1">
    <location>
        <begin position="352"/>
        <end position="373"/>
    </location>
</feature>
<comment type="caution">
    <text evidence="2">The sequence shown here is derived from an EMBL/GenBank/DDBJ whole genome shotgun (WGS) entry which is preliminary data.</text>
</comment>
<accession>A0A9X3I0Q2</accession>
<dbReference type="Pfam" id="PF03929">
    <property type="entry name" value="PepSY_TM"/>
    <property type="match status" value="1"/>
</dbReference>
<dbReference type="InterPro" id="IPR005625">
    <property type="entry name" value="PepSY-ass_TM"/>
</dbReference>
<dbReference type="AlphaFoldDB" id="A0A9X3I0Q2"/>
<dbReference type="Proteomes" id="UP001148482">
    <property type="component" value="Unassembled WGS sequence"/>
</dbReference>
<gene>
    <name evidence="2" type="ORF">OQ279_08785</name>
</gene>
<dbReference type="RefSeq" id="WP_266069519.1">
    <property type="nucleotide sequence ID" value="NZ_JAPJDA010000012.1"/>
</dbReference>
<feature type="transmembrane region" description="Helical" evidence="1">
    <location>
        <begin position="21"/>
        <end position="43"/>
    </location>
</feature>
<reference evidence="2" key="1">
    <citation type="submission" date="2022-11" db="EMBL/GenBank/DDBJ databases">
        <title>Salinimicrobium profundisediminis sp. nov., isolated from deep-sea sediment of the Mariana Trench.</title>
        <authorList>
            <person name="Fu H."/>
        </authorList>
    </citation>
    <scope>NUCLEOTIDE SEQUENCE</scope>
    <source>
        <strain evidence="2">MT39</strain>
    </source>
</reference>
<sequence>MKKKNKKSKSNLKKWIRQIHLYLGLVTGAIVFVIAVTGCLWVFQEEIKMLTNDLPEIEKRDASILTPLEAKALAEEELPGRYVHGTLYAEENEPIEVIFYELEPEFYQSVYLHPYTGDVLKVENHMTGFFHFILDGHMYLWLPHEIGSQVVGWSTFIFFVMLVTGIILWWPKNRKMKKQRLSFDWKKSTKWKRKNFDLHSVMGFYVSFVAVVVVFTGLVMVFEWFASAVYKGMGGEKEVVFTIPDNTSGTFKATENPPIESLIVDLKKEYPEAVDLEIHYPYTDSSSIYVEVAYHDGIYYTADYRFYDQNTLEEIETPSIYGIYEEAGFSEKVMRMNYDIHVGAIAGLPGKIIAFFASLICASLPVTGFLLWYGRKFKKKSPRLRTRELEFT</sequence>
<keyword evidence="1" id="KW-1133">Transmembrane helix</keyword>
<feature type="transmembrane region" description="Helical" evidence="1">
    <location>
        <begin position="202"/>
        <end position="226"/>
    </location>
</feature>
<protein>
    <submittedName>
        <fullName evidence="2">PepSY-associated TM helix domain-containing protein</fullName>
    </submittedName>
</protein>
<proteinExistence type="predicted"/>
<evidence type="ECO:0000313" key="2">
    <source>
        <dbReference type="EMBL" id="MCX2838250.1"/>
    </source>
</evidence>
<feature type="transmembrane region" description="Helical" evidence="1">
    <location>
        <begin position="150"/>
        <end position="170"/>
    </location>
</feature>
<keyword evidence="1" id="KW-0812">Transmembrane</keyword>
<name>A0A9X3I0Q2_9FLAO</name>
<dbReference type="EMBL" id="JAPJDA010000012">
    <property type="protein sequence ID" value="MCX2838250.1"/>
    <property type="molecule type" value="Genomic_DNA"/>
</dbReference>
<evidence type="ECO:0000313" key="3">
    <source>
        <dbReference type="Proteomes" id="UP001148482"/>
    </source>
</evidence>
<dbReference type="PANTHER" id="PTHR34219">
    <property type="entry name" value="IRON-REGULATED INNER MEMBRANE PROTEIN-RELATED"/>
    <property type="match status" value="1"/>
</dbReference>
<evidence type="ECO:0000256" key="1">
    <source>
        <dbReference type="SAM" id="Phobius"/>
    </source>
</evidence>
<keyword evidence="1" id="KW-0472">Membrane</keyword>
<keyword evidence="3" id="KW-1185">Reference proteome</keyword>
<organism evidence="2 3">
    <name type="scientific">Salinimicrobium profundisediminis</name>
    <dbReference type="NCBI Taxonomy" id="2994553"/>
    <lineage>
        <taxon>Bacteria</taxon>
        <taxon>Pseudomonadati</taxon>
        <taxon>Bacteroidota</taxon>
        <taxon>Flavobacteriia</taxon>
        <taxon>Flavobacteriales</taxon>
        <taxon>Flavobacteriaceae</taxon>
        <taxon>Salinimicrobium</taxon>
    </lineage>
</organism>